<dbReference type="InterPro" id="IPR036465">
    <property type="entry name" value="vWFA_dom_sf"/>
</dbReference>
<evidence type="ECO:0000313" key="2">
    <source>
        <dbReference type="Proteomes" id="UP000094580"/>
    </source>
</evidence>
<evidence type="ECO:0008006" key="3">
    <source>
        <dbReference type="Google" id="ProtNLM"/>
    </source>
</evidence>
<comment type="caution">
    <text evidence="1">The sequence shown here is derived from an EMBL/GenBank/DDBJ whole genome shotgun (WGS) entry which is preliminary data.</text>
</comment>
<keyword evidence="2" id="KW-1185">Reference proteome</keyword>
<dbReference type="Gene3D" id="3.40.50.410">
    <property type="entry name" value="von Willebrand factor, type A domain"/>
    <property type="match status" value="1"/>
</dbReference>
<protein>
    <recommendedName>
        <fullName evidence="3">VWFA domain-containing protein</fullName>
    </recommendedName>
</protein>
<dbReference type="RefSeq" id="WP_069034236.1">
    <property type="nucleotide sequence ID" value="NZ_MDKC01000023.1"/>
</dbReference>
<proteinExistence type="predicted"/>
<accession>A0ABX2ZP12</accession>
<dbReference type="Proteomes" id="UP000094580">
    <property type="component" value="Unassembled WGS sequence"/>
</dbReference>
<reference evidence="1 2" key="1">
    <citation type="submission" date="2016-07" db="EMBL/GenBank/DDBJ databases">
        <authorList>
            <person name="Townsley L."/>
            <person name="Shank E.A."/>
        </authorList>
    </citation>
    <scope>NUCLEOTIDE SEQUENCE [LARGE SCALE GENOMIC DNA]</scope>
    <source>
        <strain evidence="1 2">CH01</strain>
    </source>
</reference>
<dbReference type="EMBL" id="MDKC01000023">
    <property type="protein sequence ID" value="ODG91476.1"/>
    <property type="molecule type" value="Genomic_DNA"/>
</dbReference>
<gene>
    <name evidence="1" type="ORF">BED47_07420</name>
</gene>
<evidence type="ECO:0000313" key="1">
    <source>
        <dbReference type="EMBL" id="ODG91476.1"/>
    </source>
</evidence>
<name>A0ABX2ZP12_9BACI</name>
<sequence length="193" mass="21699">MNKNKTEIIFLIDRSGSMAGLESDTIGGFNAFMKKQSSFDGETNVTTVLFDDQYEVLWDGKNAREVKLTDKEYFVRGTTALLDAVGKTILNVGNRLSLCNKMERPGKVIFVITTDGLENASVEFTYNKVKQLIHLQQEKYNWEFIFMGANIDVAKEASSLGILEENAYTFESSNEGVENMYSVISEAVSEKRI</sequence>
<organism evidence="1 2">
    <name type="scientific">Gottfriedia luciferensis</name>
    <dbReference type="NCBI Taxonomy" id="178774"/>
    <lineage>
        <taxon>Bacteria</taxon>
        <taxon>Bacillati</taxon>
        <taxon>Bacillota</taxon>
        <taxon>Bacilli</taxon>
        <taxon>Bacillales</taxon>
        <taxon>Bacillaceae</taxon>
        <taxon>Gottfriedia</taxon>
    </lineage>
</organism>
<dbReference type="SUPFAM" id="SSF53300">
    <property type="entry name" value="vWA-like"/>
    <property type="match status" value="1"/>
</dbReference>